<comment type="caution">
    <text evidence="1">The sequence shown here is derived from an EMBL/GenBank/DDBJ whole genome shotgun (WGS) entry which is preliminary data.</text>
</comment>
<reference evidence="1" key="1">
    <citation type="submission" date="2023-07" db="EMBL/GenBank/DDBJ databases">
        <title>draft genome sequence of fig (Ficus carica).</title>
        <authorList>
            <person name="Takahashi T."/>
            <person name="Nishimura K."/>
        </authorList>
    </citation>
    <scope>NUCLEOTIDE SEQUENCE</scope>
</reference>
<sequence length="218" mass="24158">MIPPSPPGTSKSRFLSLLQLRSPLSSVAGCLQSFSSIPGYSLPSLSSYGRSCLCLPFIRQISTRFRDLRQQRRQAKTLHSGHVHDDVSLSVLSDGWISMDVDRSRLDRCRSQISVQSYDTTSVEIDIAVNGGTNVQTSVSHRSDLQWLDLAEPTTAASEIEPLSLGSPRMAKRLCVYGGRSDDELGLRKRCQFICTLIKDCWALGMRMTLVIEVGHVK</sequence>
<protein>
    <submittedName>
        <fullName evidence="1">Uncharacterized protein</fullName>
    </submittedName>
</protein>
<dbReference type="Proteomes" id="UP001187192">
    <property type="component" value="Unassembled WGS sequence"/>
</dbReference>
<dbReference type="EMBL" id="BTGU01000065">
    <property type="protein sequence ID" value="GMN56785.1"/>
    <property type="molecule type" value="Genomic_DNA"/>
</dbReference>
<accession>A0AA88DFW7</accession>
<name>A0AA88DFW7_FICCA</name>
<organism evidence="1 2">
    <name type="scientific">Ficus carica</name>
    <name type="common">Common fig</name>
    <dbReference type="NCBI Taxonomy" id="3494"/>
    <lineage>
        <taxon>Eukaryota</taxon>
        <taxon>Viridiplantae</taxon>
        <taxon>Streptophyta</taxon>
        <taxon>Embryophyta</taxon>
        <taxon>Tracheophyta</taxon>
        <taxon>Spermatophyta</taxon>
        <taxon>Magnoliopsida</taxon>
        <taxon>eudicotyledons</taxon>
        <taxon>Gunneridae</taxon>
        <taxon>Pentapetalae</taxon>
        <taxon>rosids</taxon>
        <taxon>fabids</taxon>
        <taxon>Rosales</taxon>
        <taxon>Moraceae</taxon>
        <taxon>Ficeae</taxon>
        <taxon>Ficus</taxon>
    </lineage>
</organism>
<evidence type="ECO:0000313" key="2">
    <source>
        <dbReference type="Proteomes" id="UP001187192"/>
    </source>
</evidence>
<dbReference type="AlphaFoldDB" id="A0AA88DFW7"/>
<gene>
    <name evidence="1" type="ORF">TIFTF001_025895</name>
</gene>
<keyword evidence="2" id="KW-1185">Reference proteome</keyword>
<evidence type="ECO:0000313" key="1">
    <source>
        <dbReference type="EMBL" id="GMN56785.1"/>
    </source>
</evidence>
<proteinExistence type="predicted"/>